<comment type="similarity">
    <text evidence="7">Belongs to the RnpA family.</text>
</comment>
<proteinExistence type="inferred from homology"/>
<comment type="catalytic activity">
    <reaction evidence="7">
        <text>Endonucleolytic cleavage of RNA, removing 5'-extranucleotides from tRNA precursor.</text>
        <dbReference type="EC" id="3.1.26.5"/>
    </reaction>
</comment>
<evidence type="ECO:0000313" key="9">
    <source>
        <dbReference type="Proteomes" id="UP000053860"/>
    </source>
</evidence>
<dbReference type="EMBL" id="LGGN01000208">
    <property type="protein sequence ID" value="KUK76742.1"/>
    <property type="molecule type" value="Genomic_DNA"/>
</dbReference>
<dbReference type="HAMAP" id="MF_00227">
    <property type="entry name" value="RNase_P"/>
    <property type="match status" value="1"/>
</dbReference>
<dbReference type="InterPro" id="IPR020568">
    <property type="entry name" value="Ribosomal_Su5_D2-typ_SF"/>
</dbReference>
<sequence>MLLSMNERERFRLAKKERISGDKRIEFLFAKGDSFMAYPFRVVWLNEDAAAYNTLASVLVTIPKKRLKRAIDRNRMKRLTREAYRQHKQLLTDRLKGGEMHLEVAFIYVKDELSDFDTVEKGIVKAIRELGRINQPTTA</sequence>
<evidence type="ECO:0000256" key="1">
    <source>
        <dbReference type="ARBA" id="ARBA00002663"/>
    </source>
</evidence>
<dbReference type="InterPro" id="IPR014721">
    <property type="entry name" value="Ribsml_uS5_D2-typ_fold_subgr"/>
</dbReference>
<name>A0A101HH21_9BACT</name>
<comment type="subunit">
    <text evidence="7">Consists of a catalytic RNA component (M1 or rnpB) and a protein subunit.</text>
</comment>
<comment type="caution">
    <text evidence="8">The sequence shown here is derived from an EMBL/GenBank/DDBJ whole genome shotgun (WGS) entry which is preliminary data.</text>
</comment>
<keyword evidence="3 7" id="KW-0540">Nuclease</keyword>
<dbReference type="Proteomes" id="UP000053860">
    <property type="component" value="Unassembled WGS sequence"/>
</dbReference>
<organism evidence="8 9">
    <name type="scientific">Proteiniphilum acetatigenes</name>
    <dbReference type="NCBI Taxonomy" id="294710"/>
    <lineage>
        <taxon>Bacteria</taxon>
        <taxon>Pseudomonadati</taxon>
        <taxon>Bacteroidota</taxon>
        <taxon>Bacteroidia</taxon>
        <taxon>Bacteroidales</taxon>
        <taxon>Dysgonomonadaceae</taxon>
        <taxon>Proteiniphilum</taxon>
    </lineage>
</organism>
<dbReference type="AlphaFoldDB" id="A0A101HH21"/>
<protein>
    <recommendedName>
        <fullName evidence="7">Ribonuclease P protein component</fullName>
        <shortName evidence="7">RNase P protein</shortName>
        <shortName evidence="7">RNaseP protein</shortName>
        <ecNumber evidence="7">3.1.26.5</ecNumber>
    </recommendedName>
    <alternativeName>
        <fullName evidence="7">Protein C5</fullName>
    </alternativeName>
</protein>
<dbReference type="PANTHER" id="PTHR33992">
    <property type="entry name" value="RIBONUCLEASE P PROTEIN COMPONENT"/>
    <property type="match status" value="1"/>
</dbReference>
<dbReference type="GO" id="GO:0000049">
    <property type="term" value="F:tRNA binding"/>
    <property type="evidence" value="ECO:0007669"/>
    <property type="project" value="UniProtKB-UniRule"/>
</dbReference>
<dbReference type="GO" id="GO:0004526">
    <property type="term" value="F:ribonuclease P activity"/>
    <property type="evidence" value="ECO:0007669"/>
    <property type="project" value="UniProtKB-UniRule"/>
</dbReference>
<dbReference type="GO" id="GO:0030677">
    <property type="term" value="C:ribonuclease P complex"/>
    <property type="evidence" value="ECO:0007669"/>
    <property type="project" value="TreeGrafter"/>
</dbReference>
<evidence type="ECO:0000313" key="8">
    <source>
        <dbReference type="EMBL" id="KUK76742.1"/>
    </source>
</evidence>
<keyword evidence="6 7" id="KW-0694">RNA-binding</keyword>
<evidence type="ECO:0000256" key="4">
    <source>
        <dbReference type="ARBA" id="ARBA00022759"/>
    </source>
</evidence>
<dbReference type="Gene3D" id="3.30.230.10">
    <property type="match status" value="1"/>
</dbReference>
<dbReference type="PANTHER" id="PTHR33992:SF1">
    <property type="entry name" value="RIBONUCLEASE P PROTEIN COMPONENT"/>
    <property type="match status" value="1"/>
</dbReference>
<evidence type="ECO:0000256" key="2">
    <source>
        <dbReference type="ARBA" id="ARBA00022694"/>
    </source>
</evidence>
<dbReference type="GO" id="GO:0042781">
    <property type="term" value="F:3'-tRNA processing endoribonuclease activity"/>
    <property type="evidence" value="ECO:0007669"/>
    <property type="project" value="TreeGrafter"/>
</dbReference>
<evidence type="ECO:0000256" key="7">
    <source>
        <dbReference type="HAMAP-Rule" id="MF_00227"/>
    </source>
</evidence>
<keyword evidence="4 7" id="KW-0255">Endonuclease</keyword>
<evidence type="ECO:0000256" key="3">
    <source>
        <dbReference type="ARBA" id="ARBA00022722"/>
    </source>
</evidence>
<keyword evidence="2 7" id="KW-0819">tRNA processing</keyword>
<dbReference type="SUPFAM" id="SSF54211">
    <property type="entry name" value="Ribosomal protein S5 domain 2-like"/>
    <property type="match status" value="1"/>
</dbReference>
<dbReference type="InterPro" id="IPR000100">
    <property type="entry name" value="RNase_P"/>
</dbReference>
<dbReference type="EC" id="3.1.26.5" evidence="7"/>
<dbReference type="PROSITE" id="PS00648">
    <property type="entry name" value="RIBONUCLEASE_P"/>
    <property type="match status" value="1"/>
</dbReference>
<evidence type="ECO:0000256" key="6">
    <source>
        <dbReference type="ARBA" id="ARBA00022884"/>
    </source>
</evidence>
<comment type="function">
    <text evidence="1 7">RNaseP catalyzes the removal of the 5'-leader sequence from pre-tRNA to produce the mature 5'-terminus. It can also cleave other RNA substrates such as 4.5S RNA. The protein component plays an auxiliary but essential role in vivo by binding to the 5'-leader sequence and broadening the substrate specificity of the ribozyme.</text>
</comment>
<gene>
    <name evidence="7" type="primary">rnpA</name>
    <name evidence="8" type="ORF">XD92_1080</name>
</gene>
<dbReference type="InterPro" id="IPR020539">
    <property type="entry name" value="RNase_P_CS"/>
</dbReference>
<dbReference type="Pfam" id="PF00825">
    <property type="entry name" value="Ribonuclease_P"/>
    <property type="match status" value="1"/>
</dbReference>
<evidence type="ECO:0000256" key="5">
    <source>
        <dbReference type="ARBA" id="ARBA00022801"/>
    </source>
</evidence>
<keyword evidence="5 7" id="KW-0378">Hydrolase</keyword>
<dbReference type="GO" id="GO:0001682">
    <property type="term" value="P:tRNA 5'-leader removal"/>
    <property type="evidence" value="ECO:0007669"/>
    <property type="project" value="UniProtKB-UniRule"/>
</dbReference>
<reference evidence="9" key="1">
    <citation type="journal article" date="2015" name="MBio">
        <title>Genome-Resolved Metagenomic Analysis Reveals Roles for Candidate Phyla and Other Microbial Community Members in Biogeochemical Transformations in Oil Reservoirs.</title>
        <authorList>
            <person name="Hu P."/>
            <person name="Tom L."/>
            <person name="Singh A."/>
            <person name="Thomas B.C."/>
            <person name="Baker B.J."/>
            <person name="Piceno Y.M."/>
            <person name="Andersen G.L."/>
            <person name="Banfield J.F."/>
        </authorList>
    </citation>
    <scope>NUCLEOTIDE SEQUENCE [LARGE SCALE GENOMIC DNA]</scope>
</reference>
<accession>A0A101HH21</accession>